<dbReference type="Pfam" id="PF00445">
    <property type="entry name" value="Ribonuclease_T2"/>
    <property type="match status" value="1"/>
</dbReference>
<dbReference type="PANTHER" id="PTHR11240">
    <property type="entry name" value="RIBONUCLEASE T2"/>
    <property type="match status" value="1"/>
</dbReference>
<dbReference type="PROSITE" id="PS00531">
    <property type="entry name" value="RNASE_T2_2"/>
    <property type="match status" value="1"/>
</dbReference>
<comment type="caution">
    <text evidence="4">The sequence shown here is derived from an EMBL/GenBank/DDBJ whole genome shotgun (WGS) entry which is preliminary data.</text>
</comment>
<gene>
    <name evidence="4" type="ORF">Acr_26g0006990</name>
</gene>
<dbReference type="GO" id="GO:0006401">
    <property type="term" value="P:RNA catabolic process"/>
    <property type="evidence" value="ECO:0007669"/>
    <property type="project" value="TreeGrafter"/>
</dbReference>
<dbReference type="OrthoDB" id="1610668at2759"/>
<dbReference type="Gene3D" id="3.90.730.10">
    <property type="entry name" value="Ribonuclease T2-like"/>
    <property type="match status" value="1"/>
</dbReference>
<organism evidence="4 5">
    <name type="scientific">Actinidia rufa</name>
    <dbReference type="NCBI Taxonomy" id="165716"/>
    <lineage>
        <taxon>Eukaryota</taxon>
        <taxon>Viridiplantae</taxon>
        <taxon>Streptophyta</taxon>
        <taxon>Embryophyta</taxon>
        <taxon>Tracheophyta</taxon>
        <taxon>Spermatophyta</taxon>
        <taxon>Magnoliopsida</taxon>
        <taxon>eudicotyledons</taxon>
        <taxon>Gunneridae</taxon>
        <taxon>Pentapetalae</taxon>
        <taxon>asterids</taxon>
        <taxon>Ericales</taxon>
        <taxon>Actinidiaceae</taxon>
        <taxon>Actinidia</taxon>
    </lineage>
</organism>
<dbReference type="InterPro" id="IPR033130">
    <property type="entry name" value="RNase_T2_His_AS_2"/>
</dbReference>
<evidence type="ECO:0000313" key="4">
    <source>
        <dbReference type="EMBL" id="GFZ17429.1"/>
    </source>
</evidence>
<keyword evidence="3" id="KW-0732">Signal</keyword>
<dbReference type="EMBL" id="BJWL01000026">
    <property type="protein sequence ID" value="GFZ17429.1"/>
    <property type="molecule type" value="Genomic_DNA"/>
</dbReference>
<evidence type="ECO:0000256" key="1">
    <source>
        <dbReference type="ARBA" id="ARBA00007469"/>
    </source>
</evidence>
<keyword evidence="5" id="KW-1185">Reference proteome</keyword>
<feature type="chain" id="PRO_5029468124" evidence="3">
    <location>
        <begin position="21"/>
        <end position="288"/>
    </location>
</feature>
<sequence>MKFFLIIFLIVCCVCHQVDSAPPRRSPPPPPPPPLPSYTVIQMVMSWPPTYCKTGNPCKAWSEIRKNFGLHGLWPADANGNSVIDCRGTSIPTFSSPDALKSYLSRTPKLVTDLSTYWPSIIQSERAGYPFWQGQWNKHGVCSYSKINPPTAYFEKAVTQSKNHYDLLAVLAGGNVLPSDTELYTLTQIESALQKKIGTTNHVYISCLKDQQGILLREIYICLDDRARAYASCPDNPDTLGVVGLQSHKDGSKSRLFLPTSTHSSFLLCYGLWTRCYGAVCLLCCCFR</sequence>
<dbReference type="PANTHER" id="PTHR11240:SF65">
    <property type="entry name" value="RIBONUCLEASE S-5-LIKE"/>
    <property type="match status" value="1"/>
</dbReference>
<accession>A0A7J0H2Z5</accession>
<dbReference type="InterPro" id="IPR036430">
    <property type="entry name" value="RNase_T2-like_sf"/>
</dbReference>
<evidence type="ECO:0000313" key="5">
    <source>
        <dbReference type="Proteomes" id="UP000585474"/>
    </source>
</evidence>
<dbReference type="GO" id="GO:0033897">
    <property type="term" value="F:ribonuclease T2 activity"/>
    <property type="evidence" value="ECO:0007669"/>
    <property type="project" value="InterPro"/>
</dbReference>
<proteinExistence type="inferred from homology"/>
<dbReference type="GO" id="GO:0003723">
    <property type="term" value="F:RNA binding"/>
    <property type="evidence" value="ECO:0007669"/>
    <property type="project" value="InterPro"/>
</dbReference>
<reference evidence="4 5" key="1">
    <citation type="submission" date="2019-07" db="EMBL/GenBank/DDBJ databases">
        <title>De Novo Assembly of kiwifruit Actinidia rufa.</title>
        <authorList>
            <person name="Sugita-Konishi S."/>
            <person name="Sato K."/>
            <person name="Mori E."/>
            <person name="Abe Y."/>
            <person name="Kisaki G."/>
            <person name="Hamano K."/>
            <person name="Suezawa K."/>
            <person name="Otani M."/>
            <person name="Fukuda T."/>
            <person name="Manabe T."/>
            <person name="Gomi K."/>
            <person name="Tabuchi M."/>
            <person name="Akimitsu K."/>
            <person name="Kataoka I."/>
        </authorList>
    </citation>
    <scope>NUCLEOTIDE SEQUENCE [LARGE SCALE GENOMIC DNA]</scope>
    <source>
        <strain evidence="5">cv. Fuchu</strain>
    </source>
</reference>
<name>A0A7J0H2Z5_9ERIC</name>
<dbReference type="InterPro" id="IPR018188">
    <property type="entry name" value="RNase_T2_His_AS_1"/>
</dbReference>
<protein>
    <submittedName>
        <fullName evidence="4">Uncharacterized protein</fullName>
    </submittedName>
</protein>
<evidence type="ECO:0000256" key="2">
    <source>
        <dbReference type="RuleBase" id="RU004328"/>
    </source>
</evidence>
<evidence type="ECO:0000256" key="3">
    <source>
        <dbReference type="SAM" id="SignalP"/>
    </source>
</evidence>
<dbReference type="Proteomes" id="UP000585474">
    <property type="component" value="Unassembled WGS sequence"/>
</dbReference>
<dbReference type="PROSITE" id="PS00530">
    <property type="entry name" value="RNASE_T2_1"/>
    <property type="match status" value="1"/>
</dbReference>
<feature type="signal peptide" evidence="3">
    <location>
        <begin position="1"/>
        <end position="20"/>
    </location>
</feature>
<dbReference type="AlphaFoldDB" id="A0A7J0H2Z5"/>
<dbReference type="SUPFAM" id="SSF55895">
    <property type="entry name" value="Ribonuclease Rh-like"/>
    <property type="match status" value="1"/>
</dbReference>
<dbReference type="CDD" id="cd00374">
    <property type="entry name" value="RNase_T2"/>
    <property type="match status" value="1"/>
</dbReference>
<dbReference type="InterPro" id="IPR001568">
    <property type="entry name" value="RNase_T2-like"/>
</dbReference>
<dbReference type="GO" id="GO:0005576">
    <property type="term" value="C:extracellular region"/>
    <property type="evidence" value="ECO:0007669"/>
    <property type="project" value="TreeGrafter"/>
</dbReference>
<comment type="similarity">
    <text evidence="1 2">Belongs to the RNase T2 family.</text>
</comment>